<dbReference type="EMBL" id="OU893342">
    <property type="protein sequence ID" value="CAG9783979.1"/>
    <property type="molecule type" value="Genomic_DNA"/>
</dbReference>
<feature type="domain" description="Peptidase C1A papain C-terminal" evidence="2">
    <location>
        <begin position="2"/>
        <end position="73"/>
    </location>
</feature>
<reference evidence="3" key="1">
    <citation type="submission" date="2021-12" db="EMBL/GenBank/DDBJ databases">
        <authorList>
            <person name="King R."/>
        </authorList>
    </citation>
    <scope>NUCLEOTIDE SEQUENCE</scope>
</reference>
<evidence type="ECO:0000259" key="2">
    <source>
        <dbReference type="Pfam" id="PF00112"/>
    </source>
</evidence>
<organism evidence="3 4">
    <name type="scientific">Diatraea saccharalis</name>
    <name type="common">sugarcane borer</name>
    <dbReference type="NCBI Taxonomy" id="40085"/>
    <lineage>
        <taxon>Eukaryota</taxon>
        <taxon>Metazoa</taxon>
        <taxon>Ecdysozoa</taxon>
        <taxon>Arthropoda</taxon>
        <taxon>Hexapoda</taxon>
        <taxon>Insecta</taxon>
        <taxon>Pterygota</taxon>
        <taxon>Neoptera</taxon>
        <taxon>Endopterygota</taxon>
        <taxon>Lepidoptera</taxon>
        <taxon>Glossata</taxon>
        <taxon>Ditrysia</taxon>
        <taxon>Pyraloidea</taxon>
        <taxon>Crambidae</taxon>
        <taxon>Crambinae</taxon>
        <taxon>Diatraea</taxon>
    </lineage>
</organism>
<proteinExistence type="inferred from homology"/>
<keyword evidence="4" id="KW-1185">Reference proteome</keyword>
<dbReference type="OrthoDB" id="190265at2759"/>
<name>A0A9N9W7T7_9NEOP</name>
<gene>
    <name evidence="3" type="ORF">DIATSA_LOCUS2106</name>
</gene>
<dbReference type="InterPro" id="IPR000668">
    <property type="entry name" value="Peptidase_C1A_C"/>
</dbReference>
<dbReference type="PANTHER" id="PTHR12411">
    <property type="entry name" value="CYSTEINE PROTEASE FAMILY C1-RELATED"/>
    <property type="match status" value="1"/>
</dbReference>
<dbReference type="GO" id="GO:0008234">
    <property type="term" value="F:cysteine-type peptidase activity"/>
    <property type="evidence" value="ECO:0007669"/>
    <property type="project" value="InterPro"/>
</dbReference>
<dbReference type="GO" id="GO:0006508">
    <property type="term" value="P:proteolysis"/>
    <property type="evidence" value="ECO:0007669"/>
    <property type="project" value="InterPro"/>
</dbReference>
<dbReference type="AlphaFoldDB" id="A0A9N9W7T7"/>
<dbReference type="SUPFAM" id="SSF54001">
    <property type="entry name" value="Cysteine proteinases"/>
    <property type="match status" value="1"/>
</dbReference>
<sequence>MFYSKGIYNDDNCKWKNGISRGHALTLIGYGEVNGERYWTLKNSYGPKWGEEGYIRIAIKNNICDVMSNAYSVIASS</sequence>
<evidence type="ECO:0000256" key="1">
    <source>
        <dbReference type="ARBA" id="ARBA00008455"/>
    </source>
</evidence>
<dbReference type="InterPro" id="IPR038765">
    <property type="entry name" value="Papain-like_cys_pep_sf"/>
</dbReference>
<evidence type="ECO:0000313" key="3">
    <source>
        <dbReference type="EMBL" id="CAG9783979.1"/>
    </source>
</evidence>
<dbReference type="InterPro" id="IPR013128">
    <property type="entry name" value="Peptidase_C1A"/>
</dbReference>
<evidence type="ECO:0000313" key="4">
    <source>
        <dbReference type="Proteomes" id="UP001153714"/>
    </source>
</evidence>
<comment type="similarity">
    <text evidence="1">Belongs to the peptidase C1 family.</text>
</comment>
<dbReference type="Proteomes" id="UP001153714">
    <property type="component" value="Chromosome 11"/>
</dbReference>
<dbReference type="Gene3D" id="3.90.70.10">
    <property type="entry name" value="Cysteine proteinases"/>
    <property type="match status" value="1"/>
</dbReference>
<accession>A0A9N9W7T7</accession>
<reference evidence="3" key="2">
    <citation type="submission" date="2022-10" db="EMBL/GenBank/DDBJ databases">
        <authorList>
            <consortium name="ENA_rothamsted_submissions"/>
            <consortium name="culmorum"/>
            <person name="King R."/>
        </authorList>
    </citation>
    <scope>NUCLEOTIDE SEQUENCE</scope>
</reference>
<dbReference type="Pfam" id="PF00112">
    <property type="entry name" value="Peptidase_C1"/>
    <property type="match status" value="1"/>
</dbReference>
<protein>
    <recommendedName>
        <fullName evidence="2">Peptidase C1A papain C-terminal domain-containing protein</fullName>
    </recommendedName>
</protein>